<dbReference type="AlphaFoldDB" id="A0A1F7FL35"/>
<evidence type="ECO:0000256" key="2">
    <source>
        <dbReference type="ARBA" id="ARBA00004664"/>
    </source>
</evidence>
<evidence type="ECO:0000256" key="5">
    <source>
        <dbReference type="ARBA" id="ARBA00022272"/>
    </source>
</evidence>
<dbReference type="NCBIfam" id="NF002298">
    <property type="entry name" value="PRK01222.1-4"/>
    <property type="match status" value="1"/>
</dbReference>
<evidence type="ECO:0000256" key="10">
    <source>
        <dbReference type="HAMAP-Rule" id="MF_00135"/>
    </source>
</evidence>
<evidence type="ECO:0000256" key="4">
    <source>
        <dbReference type="ARBA" id="ARBA00012572"/>
    </source>
</evidence>
<dbReference type="PANTHER" id="PTHR42894">
    <property type="entry name" value="N-(5'-PHOSPHORIBOSYL)ANTHRANILATE ISOMERASE"/>
    <property type="match status" value="1"/>
</dbReference>
<dbReference type="SUPFAM" id="SSF51366">
    <property type="entry name" value="Ribulose-phoshate binding barrel"/>
    <property type="match status" value="1"/>
</dbReference>
<gene>
    <name evidence="10" type="primary">trpF</name>
    <name evidence="12" type="ORF">A2519_13890</name>
</gene>
<keyword evidence="8 10" id="KW-0057">Aromatic amino acid biosynthesis</keyword>
<dbReference type="GO" id="GO:0004640">
    <property type="term" value="F:phosphoribosylanthranilate isomerase activity"/>
    <property type="evidence" value="ECO:0007669"/>
    <property type="project" value="UniProtKB-UniRule"/>
</dbReference>
<dbReference type="FunFam" id="3.20.20.70:FF:000075">
    <property type="entry name" value="Tryptophan biosynthesis protein TRP1"/>
    <property type="match status" value="1"/>
</dbReference>
<evidence type="ECO:0000256" key="9">
    <source>
        <dbReference type="ARBA" id="ARBA00023235"/>
    </source>
</evidence>
<keyword evidence="9 10" id="KW-0413">Isomerase</keyword>
<dbReference type="CDD" id="cd00405">
    <property type="entry name" value="PRAI"/>
    <property type="match status" value="1"/>
</dbReference>
<dbReference type="Pfam" id="PF00697">
    <property type="entry name" value="PRAI"/>
    <property type="match status" value="1"/>
</dbReference>
<name>A0A1F7FL35_UNCRA</name>
<dbReference type="InterPro" id="IPR044643">
    <property type="entry name" value="TrpF_fam"/>
</dbReference>
<dbReference type="HAMAP" id="MF_00135">
    <property type="entry name" value="PRAI"/>
    <property type="match status" value="1"/>
</dbReference>
<dbReference type="EC" id="5.3.1.24" evidence="4 10"/>
<proteinExistence type="inferred from homology"/>
<sequence length="207" mass="23269">MVYVKACGMTKVEDARYASHLGYHAIGLIFYPKSPRYIDPEKAKKIVAEIPPFMTAVGVFVNEKPETLMEICSFVKLSCVQLHGHETPEYCAAMPVRVIKAFGIDESFDFRVLRKYDHANVAAFLLDKHSPELVGGTGQVFDWNLVQNAKEYGRIILAGGITPFNVENALKEAEPYGIDVNSGIEIMPGEKNRVKMKELIEKVKRFK</sequence>
<protein>
    <recommendedName>
        <fullName evidence="5 10">N-(5'-phosphoribosyl)anthranilate isomerase</fullName>
        <shortName evidence="10">PRAI</shortName>
        <ecNumber evidence="4 10">5.3.1.24</ecNumber>
    </recommendedName>
</protein>
<comment type="pathway">
    <text evidence="2 10">Amino-acid biosynthesis; L-tryptophan biosynthesis; L-tryptophan from chorismate: step 3/5.</text>
</comment>
<dbReference type="Proteomes" id="UP000179243">
    <property type="component" value="Unassembled WGS sequence"/>
</dbReference>
<dbReference type="InterPro" id="IPR013785">
    <property type="entry name" value="Aldolase_TIM"/>
</dbReference>
<reference evidence="12 13" key="1">
    <citation type="journal article" date="2016" name="Nat. Commun.">
        <title>Thousands of microbial genomes shed light on interconnected biogeochemical processes in an aquifer system.</title>
        <authorList>
            <person name="Anantharaman K."/>
            <person name="Brown C.T."/>
            <person name="Hug L.A."/>
            <person name="Sharon I."/>
            <person name="Castelle C.J."/>
            <person name="Probst A.J."/>
            <person name="Thomas B.C."/>
            <person name="Singh A."/>
            <person name="Wilkins M.J."/>
            <person name="Karaoz U."/>
            <person name="Brodie E.L."/>
            <person name="Williams K.H."/>
            <person name="Hubbard S.S."/>
            <person name="Banfield J.F."/>
        </authorList>
    </citation>
    <scope>NUCLEOTIDE SEQUENCE [LARGE SCALE GENOMIC DNA]</scope>
</reference>
<dbReference type="UniPathway" id="UPA00035">
    <property type="reaction ID" value="UER00042"/>
</dbReference>
<organism evidence="12 13">
    <name type="scientific">Candidatus Raymondbacteria bacterium RIFOXYD12_FULL_49_13</name>
    <dbReference type="NCBI Taxonomy" id="1817890"/>
    <lineage>
        <taxon>Bacteria</taxon>
        <taxon>Raymondiibacteriota</taxon>
    </lineage>
</organism>
<evidence type="ECO:0000256" key="8">
    <source>
        <dbReference type="ARBA" id="ARBA00023141"/>
    </source>
</evidence>
<dbReference type="EMBL" id="MFYX01000011">
    <property type="protein sequence ID" value="OGK07311.1"/>
    <property type="molecule type" value="Genomic_DNA"/>
</dbReference>
<comment type="similarity">
    <text evidence="3 10">Belongs to the TrpF family.</text>
</comment>
<dbReference type="GO" id="GO:0000162">
    <property type="term" value="P:L-tryptophan biosynthetic process"/>
    <property type="evidence" value="ECO:0007669"/>
    <property type="project" value="UniProtKB-UniRule"/>
</dbReference>
<dbReference type="Gene3D" id="3.20.20.70">
    <property type="entry name" value="Aldolase class I"/>
    <property type="match status" value="1"/>
</dbReference>
<dbReference type="PANTHER" id="PTHR42894:SF1">
    <property type="entry name" value="N-(5'-PHOSPHORIBOSYL)ANTHRANILATE ISOMERASE"/>
    <property type="match status" value="1"/>
</dbReference>
<evidence type="ECO:0000313" key="12">
    <source>
        <dbReference type="EMBL" id="OGK07311.1"/>
    </source>
</evidence>
<evidence type="ECO:0000256" key="3">
    <source>
        <dbReference type="ARBA" id="ARBA00007571"/>
    </source>
</evidence>
<comment type="catalytic activity">
    <reaction evidence="1 10">
        <text>N-(5-phospho-beta-D-ribosyl)anthranilate = 1-(2-carboxyphenylamino)-1-deoxy-D-ribulose 5-phosphate</text>
        <dbReference type="Rhea" id="RHEA:21540"/>
        <dbReference type="ChEBI" id="CHEBI:18277"/>
        <dbReference type="ChEBI" id="CHEBI:58613"/>
        <dbReference type="EC" id="5.3.1.24"/>
    </reaction>
</comment>
<evidence type="ECO:0000259" key="11">
    <source>
        <dbReference type="Pfam" id="PF00697"/>
    </source>
</evidence>
<evidence type="ECO:0000313" key="13">
    <source>
        <dbReference type="Proteomes" id="UP000179243"/>
    </source>
</evidence>
<keyword evidence="6 10" id="KW-0028">Amino-acid biosynthesis</keyword>
<evidence type="ECO:0000256" key="6">
    <source>
        <dbReference type="ARBA" id="ARBA00022605"/>
    </source>
</evidence>
<evidence type="ECO:0000256" key="1">
    <source>
        <dbReference type="ARBA" id="ARBA00001164"/>
    </source>
</evidence>
<comment type="caution">
    <text evidence="12">The sequence shown here is derived from an EMBL/GenBank/DDBJ whole genome shotgun (WGS) entry which is preliminary data.</text>
</comment>
<dbReference type="InterPro" id="IPR011060">
    <property type="entry name" value="RibuloseP-bd_barrel"/>
</dbReference>
<accession>A0A1F7FL35</accession>
<evidence type="ECO:0000256" key="7">
    <source>
        <dbReference type="ARBA" id="ARBA00022822"/>
    </source>
</evidence>
<dbReference type="InterPro" id="IPR001240">
    <property type="entry name" value="PRAI_dom"/>
</dbReference>
<keyword evidence="7 10" id="KW-0822">Tryptophan biosynthesis</keyword>
<feature type="domain" description="N-(5'phosphoribosyl) anthranilate isomerase (PRAI)" evidence="11">
    <location>
        <begin position="4"/>
        <end position="201"/>
    </location>
</feature>